<accession>A0ABU4X1Z0</accession>
<dbReference type="Proteomes" id="UP001272097">
    <property type="component" value="Unassembled WGS sequence"/>
</dbReference>
<organism evidence="1 2">
    <name type="scientific">Mesorhizobium australafricanum</name>
    <dbReference type="NCBI Taxonomy" id="3072311"/>
    <lineage>
        <taxon>Bacteria</taxon>
        <taxon>Pseudomonadati</taxon>
        <taxon>Pseudomonadota</taxon>
        <taxon>Alphaproteobacteria</taxon>
        <taxon>Hyphomicrobiales</taxon>
        <taxon>Phyllobacteriaceae</taxon>
        <taxon>Mesorhizobium</taxon>
    </lineage>
</organism>
<dbReference type="InterPro" id="IPR021295">
    <property type="entry name" value="DUF2867"/>
</dbReference>
<proteinExistence type="predicted"/>
<name>A0ABU4X1Z0_9HYPH</name>
<protein>
    <submittedName>
        <fullName evidence="1">DUF2867 domain-containing protein</fullName>
    </submittedName>
</protein>
<evidence type="ECO:0000313" key="2">
    <source>
        <dbReference type="Proteomes" id="UP001272097"/>
    </source>
</evidence>
<evidence type="ECO:0000313" key="1">
    <source>
        <dbReference type="EMBL" id="MDX8441963.1"/>
    </source>
</evidence>
<gene>
    <name evidence="1" type="ORF">RFM51_20450</name>
</gene>
<dbReference type="RefSeq" id="WP_320215963.1">
    <property type="nucleotide sequence ID" value="NZ_JAVIIS010000031.1"/>
</dbReference>
<dbReference type="Pfam" id="PF11066">
    <property type="entry name" value="DUF2867"/>
    <property type="match status" value="1"/>
</dbReference>
<comment type="caution">
    <text evidence="1">The sequence shown here is derived from an EMBL/GenBank/DDBJ whole genome shotgun (WGS) entry which is preliminary data.</text>
</comment>
<dbReference type="EMBL" id="JAVIIS010000031">
    <property type="protein sequence ID" value="MDX8441963.1"/>
    <property type="molecule type" value="Genomic_DNA"/>
</dbReference>
<reference evidence="1 2" key="1">
    <citation type="submission" date="2023-08" db="EMBL/GenBank/DDBJ databases">
        <title>Implementing the SeqCode for naming new Mesorhizobium species isolated from Vachellia karroo root nodules.</title>
        <authorList>
            <person name="Van Lill M."/>
        </authorList>
    </citation>
    <scope>NUCLEOTIDE SEQUENCE [LARGE SCALE GENOMIC DNA]</scope>
    <source>
        <strain evidence="1 2">VK3E</strain>
    </source>
</reference>
<keyword evidence="2" id="KW-1185">Reference proteome</keyword>
<sequence length="167" mass="18601">MKPKAATVADRSTLDYYDSQAINVARTITALEAWTIITEQTSPLMRLAFRIRDAISTVFGVRRIEGFSGARWDNVSVGDHLDFFLVENIQPDILVLTARDRHLDVMTCVTTSTDSVSITASVITKNIFGKFYMLPVGLAHRRIVRNSLRKLKQSLDGDPTRTRSAGG</sequence>